<feature type="transmembrane region" description="Helical" evidence="2">
    <location>
        <begin position="67"/>
        <end position="89"/>
    </location>
</feature>
<keyword evidence="3" id="KW-0732">Signal</keyword>
<organism evidence="4 5">
    <name type="scientific">Elysia marginata</name>
    <dbReference type="NCBI Taxonomy" id="1093978"/>
    <lineage>
        <taxon>Eukaryota</taxon>
        <taxon>Metazoa</taxon>
        <taxon>Spiralia</taxon>
        <taxon>Lophotrochozoa</taxon>
        <taxon>Mollusca</taxon>
        <taxon>Gastropoda</taxon>
        <taxon>Heterobranchia</taxon>
        <taxon>Euthyneura</taxon>
        <taxon>Panpulmonata</taxon>
        <taxon>Sacoglossa</taxon>
        <taxon>Placobranchoidea</taxon>
        <taxon>Plakobranchidae</taxon>
        <taxon>Elysia</taxon>
    </lineage>
</organism>
<evidence type="ECO:0000256" key="1">
    <source>
        <dbReference type="SAM" id="MobiDB-lite"/>
    </source>
</evidence>
<keyword evidence="5" id="KW-1185">Reference proteome</keyword>
<dbReference type="EMBL" id="BMAT01003105">
    <property type="protein sequence ID" value="GFS20474.1"/>
    <property type="molecule type" value="Genomic_DNA"/>
</dbReference>
<feature type="signal peptide" evidence="3">
    <location>
        <begin position="1"/>
        <end position="21"/>
    </location>
</feature>
<protein>
    <recommendedName>
        <fullName evidence="6">MARVEL domain-containing protein</fullName>
    </recommendedName>
</protein>
<gene>
    <name evidence="4" type="ORF">ElyMa_001572100</name>
</gene>
<sequence>MGVNIAFVLNILMLFIPQCIGNREVGFFCAISCVVSVVCYIVALIIFGASFDETYDLGYDRENFGSGFFLAIVVVVLCVIAGICAIIGIRGKPQVESSSSSSGTEQPQTQKTAVVQGTK</sequence>
<feature type="compositionally biased region" description="Polar residues" evidence="1">
    <location>
        <begin position="103"/>
        <end position="119"/>
    </location>
</feature>
<reference evidence="4 5" key="1">
    <citation type="journal article" date="2021" name="Elife">
        <title>Chloroplast acquisition without the gene transfer in kleptoplastic sea slugs, Plakobranchus ocellatus.</title>
        <authorList>
            <person name="Maeda T."/>
            <person name="Takahashi S."/>
            <person name="Yoshida T."/>
            <person name="Shimamura S."/>
            <person name="Takaki Y."/>
            <person name="Nagai Y."/>
            <person name="Toyoda A."/>
            <person name="Suzuki Y."/>
            <person name="Arimoto A."/>
            <person name="Ishii H."/>
            <person name="Satoh N."/>
            <person name="Nishiyama T."/>
            <person name="Hasebe M."/>
            <person name="Maruyama T."/>
            <person name="Minagawa J."/>
            <person name="Obokata J."/>
            <person name="Shigenobu S."/>
        </authorList>
    </citation>
    <scope>NUCLEOTIDE SEQUENCE [LARGE SCALE GENOMIC DNA]</scope>
</reference>
<evidence type="ECO:0008006" key="6">
    <source>
        <dbReference type="Google" id="ProtNLM"/>
    </source>
</evidence>
<dbReference type="Proteomes" id="UP000762676">
    <property type="component" value="Unassembled WGS sequence"/>
</dbReference>
<evidence type="ECO:0000313" key="4">
    <source>
        <dbReference type="EMBL" id="GFS20474.1"/>
    </source>
</evidence>
<keyword evidence="2" id="KW-0472">Membrane</keyword>
<evidence type="ECO:0000256" key="2">
    <source>
        <dbReference type="SAM" id="Phobius"/>
    </source>
</evidence>
<comment type="caution">
    <text evidence="4">The sequence shown here is derived from an EMBL/GenBank/DDBJ whole genome shotgun (WGS) entry which is preliminary data.</text>
</comment>
<feature type="transmembrane region" description="Helical" evidence="2">
    <location>
        <begin position="25"/>
        <end position="47"/>
    </location>
</feature>
<dbReference type="Gene3D" id="1.20.140.150">
    <property type="match status" value="1"/>
</dbReference>
<feature type="region of interest" description="Disordered" evidence="1">
    <location>
        <begin position="94"/>
        <end position="119"/>
    </location>
</feature>
<evidence type="ECO:0000256" key="3">
    <source>
        <dbReference type="SAM" id="SignalP"/>
    </source>
</evidence>
<proteinExistence type="predicted"/>
<evidence type="ECO:0000313" key="5">
    <source>
        <dbReference type="Proteomes" id="UP000762676"/>
    </source>
</evidence>
<dbReference type="AlphaFoldDB" id="A0AAV4JCD3"/>
<name>A0AAV4JCD3_9GAST</name>
<keyword evidence="2" id="KW-0812">Transmembrane</keyword>
<accession>A0AAV4JCD3</accession>
<keyword evidence="2" id="KW-1133">Transmembrane helix</keyword>
<feature type="chain" id="PRO_5044011173" description="MARVEL domain-containing protein" evidence="3">
    <location>
        <begin position="22"/>
        <end position="119"/>
    </location>
</feature>